<keyword evidence="2" id="KW-1185">Reference proteome</keyword>
<evidence type="ECO:0000313" key="2">
    <source>
        <dbReference type="Proteomes" id="UP001175271"/>
    </source>
</evidence>
<dbReference type="AlphaFoldDB" id="A0AA39GUS0"/>
<protein>
    <submittedName>
        <fullName evidence="1">Uncharacterized protein</fullName>
    </submittedName>
</protein>
<name>A0AA39GUS0_9BILA</name>
<accession>A0AA39GUS0</accession>
<proteinExistence type="predicted"/>
<gene>
    <name evidence="1" type="ORF">QR680_000427</name>
</gene>
<sequence length="190" mass="21624">MEPDLPNVNVKLPDPPMYIDGRQKSFIVLANSEVELMKVMIRFRDMGQSPTLAEVAKHFFKDAMLSTSDAIIATIEEFSDHFQDFTDVENPVKEKAKNLTKYRVIYHTKGAFPIYRAGVPIRDGIVAPVSSGTRSPWTNTKHFCDVSELRVRPISEERCLSVCRRVRFATQIIDFATQHETSSLHSFAMN</sequence>
<comment type="caution">
    <text evidence="1">The sequence shown here is derived from an EMBL/GenBank/DDBJ whole genome shotgun (WGS) entry which is preliminary data.</text>
</comment>
<evidence type="ECO:0000313" key="1">
    <source>
        <dbReference type="EMBL" id="KAK0393846.1"/>
    </source>
</evidence>
<dbReference type="EMBL" id="JAUCMV010000005">
    <property type="protein sequence ID" value="KAK0393846.1"/>
    <property type="molecule type" value="Genomic_DNA"/>
</dbReference>
<reference evidence="1" key="1">
    <citation type="submission" date="2023-06" db="EMBL/GenBank/DDBJ databases">
        <title>Genomic analysis of the entomopathogenic nematode Steinernema hermaphroditum.</title>
        <authorList>
            <person name="Schwarz E.M."/>
            <person name="Heppert J.K."/>
            <person name="Baniya A."/>
            <person name="Schwartz H.T."/>
            <person name="Tan C.-H."/>
            <person name="Antoshechkin I."/>
            <person name="Sternberg P.W."/>
            <person name="Goodrich-Blair H."/>
            <person name="Dillman A.R."/>
        </authorList>
    </citation>
    <scope>NUCLEOTIDE SEQUENCE</scope>
    <source>
        <strain evidence="1">PS9179</strain>
        <tissue evidence="1">Whole animal</tissue>
    </source>
</reference>
<organism evidence="1 2">
    <name type="scientific">Steinernema hermaphroditum</name>
    <dbReference type="NCBI Taxonomy" id="289476"/>
    <lineage>
        <taxon>Eukaryota</taxon>
        <taxon>Metazoa</taxon>
        <taxon>Ecdysozoa</taxon>
        <taxon>Nematoda</taxon>
        <taxon>Chromadorea</taxon>
        <taxon>Rhabditida</taxon>
        <taxon>Tylenchina</taxon>
        <taxon>Panagrolaimomorpha</taxon>
        <taxon>Strongyloidoidea</taxon>
        <taxon>Steinernematidae</taxon>
        <taxon>Steinernema</taxon>
    </lineage>
</organism>
<dbReference type="Proteomes" id="UP001175271">
    <property type="component" value="Unassembled WGS sequence"/>
</dbReference>